<dbReference type="EMBL" id="JADBDZ010000001">
    <property type="protein sequence ID" value="MBE1533353.1"/>
    <property type="molecule type" value="Genomic_DNA"/>
</dbReference>
<evidence type="ECO:0000313" key="1">
    <source>
        <dbReference type="EMBL" id="MBE1533353.1"/>
    </source>
</evidence>
<proteinExistence type="predicted"/>
<gene>
    <name evidence="1" type="ORF">H4W34_003186</name>
</gene>
<evidence type="ECO:0000313" key="2">
    <source>
        <dbReference type="Proteomes" id="UP000627838"/>
    </source>
</evidence>
<name>A0ABR9JS92_9ACTN</name>
<accession>A0ABR9JS92</accession>
<reference evidence="1 2" key="1">
    <citation type="submission" date="2020-10" db="EMBL/GenBank/DDBJ databases">
        <title>Sequencing the genomes of 1000 actinobacteria strains.</title>
        <authorList>
            <person name="Klenk H.-P."/>
        </authorList>
    </citation>
    <scope>NUCLEOTIDE SEQUENCE [LARGE SCALE GENOMIC DNA]</scope>
    <source>
        <strain evidence="1 2">DSM 46744</strain>
    </source>
</reference>
<protein>
    <submittedName>
        <fullName evidence="1">Uncharacterized protein</fullName>
    </submittedName>
</protein>
<keyword evidence="2" id="KW-1185">Reference proteome</keyword>
<dbReference type="Proteomes" id="UP000627838">
    <property type="component" value="Unassembled WGS sequence"/>
</dbReference>
<organism evidence="1 2">
    <name type="scientific">Actinomadura algeriensis</name>
    <dbReference type="NCBI Taxonomy" id="1679523"/>
    <lineage>
        <taxon>Bacteria</taxon>
        <taxon>Bacillati</taxon>
        <taxon>Actinomycetota</taxon>
        <taxon>Actinomycetes</taxon>
        <taxon>Streptosporangiales</taxon>
        <taxon>Thermomonosporaceae</taxon>
        <taxon>Actinomadura</taxon>
    </lineage>
</organism>
<dbReference type="RefSeq" id="WP_192759919.1">
    <property type="nucleotide sequence ID" value="NZ_JADBDZ010000001.1"/>
</dbReference>
<dbReference type="InterPro" id="IPR036170">
    <property type="entry name" value="YezG-like_sf"/>
</dbReference>
<dbReference type="SUPFAM" id="SSF160424">
    <property type="entry name" value="BH3703-like"/>
    <property type="match status" value="1"/>
</dbReference>
<sequence>MTTPTFAVPPVHEPRPYDPESYRRVAEQLRDALIALAPDDWRRIDLKVRMTVGACAMDLSILRKSGGFPLRELTPDIVEFCAELRSLMYRPGEGTWFGMRFMMDPPDTFWVNYNRKYNPLWNPPLSGEEWAQDLAVFPRNDEHIPEWLRDRLR</sequence>
<comment type="caution">
    <text evidence="1">The sequence shown here is derived from an EMBL/GenBank/DDBJ whole genome shotgun (WGS) entry which is preliminary data.</text>
</comment>